<accession>A0A448WUF7</accession>
<evidence type="ECO:0000256" key="3">
    <source>
        <dbReference type="PROSITE-ProRule" id="PRU00023"/>
    </source>
</evidence>
<dbReference type="OrthoDB" id="4772757at2759"/>
<proteinExistence type="predicted"/>
<reference evidence="4" key="1">
    <citation type="submission" date="2018-11" db="EMBL/GenBank/DDBJ databases">
        <authorList>
            <consortium name="Pathogen Informatics"/>
        </authorList>
    </citation>
    <scope>NUCLEOTIDE SEQUENCE</scope>
</reference>
<dbReference type="Proteomes" id="UP000784294">
    <property type="component" value="Unassembled WGS sequence"/>
</dbReference>
<evidence type="ECO:0000313" key="5">
    <source>
        <dbReference type="Proteomes" id="UP000784294"/>
    </source>
</evidence>
<sequence>MISQPQLYALSRKPSQVVEYLLENGADVNAQDKGGLIPLHNASSYGHIDVAALLIRHGTCVNVVDKWGYTPLHEAAQKCRTQLCALLLAHGADPASRTQENKKLVEIFVNM</sequence>
<dbReference type="Gene3D" id="1.25.40.20">
    <property type="entry name" value="Ankyrin repeat-containing domain"/>
    <property type="match status" value="1"/>
</dbReference>
<dbReference type="PROSITE" id="PS50297">
    <property type="entry name" value="ANK_REP_REGION"/>
    <property type="match status" value="2"/>
</dbReference>
<dbReference type="SUPFAM" id="SSF48403">
    <property type="entry name" value="Ankyrin repeat"/>
    <property type="match status" value="1"/>
</dbReference>
<dbReference type="SMART" id="SM00248">
    <property type="entry name" value="ANK"/>
    <property type="match status" value="3"/>
</dbReference>
<protein>
    <submittedName>
        <fullName evidence="4">Uncharacterized protein</fullName>
    </submittedName>
</protein>
<gene>
    <name evidence="4" type="ORF">PXEA_LOCUS13931</name>
</gene>
<name>A0A448WUF7_9PLAT</name>
<organism evidence="4 5">
    <name type="scientific">Protopolystoma xenopodis</name>
    <dbReference type="NCBI Taxonomy" id="117903"/>
    <lineage>
        <taxon>Eukaryota</taxon>
        <taxon>Metazoa</taxon>
        <taxon>Spiralia</taxon>
        <taxon>Lophotrochozoa</taxon>
        <taxon>Platyhelminthes</taxon>
        <taxon>Monogenea</taxon>
        <taxon>Polyopisthocotylea</taxon>
        <taxon>Polystomatidea</taxon>
        <taxon>Polystomatidae</taxon>
        <taxon>Protopolystoma</taxon>
    </lineage>
</organism>
<dbReference type="PROSITE" id="PS50088">
    <property type="entry name" value="ANK_REPEAT"/>
    <property type="match status" value="3"/>
</dbReference>
<feature type="repeat" description="ANK" evidence="3">
    <location>
        <begin position="34"/>
        <end position="66"/>
    </location>
</feature>
<dbReference type="AlphaFoldDB" id="A0A448WUF7"/>
<keyword evidence="1" id="KW-0677">Repeat</keyword>
<dbReference type="InterPro" id="IPR036770">
    <property type="entry name" value="Ankyrin_rpt-contain_sf"/>
</dbReference>
<evidence type="ECO:0000256" key="1">
    <source>
        <dbReference type="ARBA" id="ARBA00022737"/>
    </source>
</evidence>
<evidence type="ECO:0000313" key="4">
    <source>
        <dbReference type="EMBL" id="VEL20491.1"/>
    </source>
</evidence>
<dbReference type="PANTHER" id="PTHR24171">
    <property type="entry name" value="ANKYRIN REPEAT DOMAIN-CONTAINING PROTEIN 39-RELATED"/>
    <property type="match status" value="1"/>
</dbReference>
<dbReference type="PRINTS" id="PR01415">
    <property type="entry name" value="ANKYRIN"/>
</dbReference>
<comment type="caution">
    <text evidence="4">The sequence shown here is derived from an EMBL/GenBank/DDBJ whole genome shotgun (WGS) entry which is preliminary data.</text>
</comment>
<dbReference type="InterPro" id="IPR002110">
    <property type="entry name" value="Ankyrin_rpt"/>
</dbReference>
<keyword evidence="2 3" id="KW-0040">ANK repeat</keyword>
<feature type="repeat" description="ANK" evidence="3">
    <location>
        <begin position="67"/>
        <end position="99"/>
    </location>
</feature>
<dbReference type="EMBL" id="CAAALY010046683">
    <property type="protein sequence ID" value="VEL20491.1"/>
    <property type="molecule type" value="Genomic_DNA"/>
</dbReference>
<feature type="repeat" description="ANK" evidence="3">
    <location>
        <begin position="5"/>
        <end position="33"/>
    </location>
</feature>
<keyword evidence="5" id="KW-1185">Reference proteome</keyword>
<evidence type="ECO:0000256" key="2">
    <source>
        <dbReference type="ARBA" id="ARBA00023043"/>
    </source>
</evidence>
<dbReference type="Pfam" id="PF12796">
    <property type="entry name" value="Ank_2"/>
    <property type="match status" value="1"/>
</dbReference>